<sequence length="307" mass="34959">MIELRRATHALVDGVRYPEALTRLYGRDDVTEVEPLYRTTRWQDMAGQGPILIRLQNAALVDEMLADGSGDLMRATSWLVSHETTQTLANHLRQFVQITATGRGPRLLRFADPLVARHWLESYGERVPAEVLGPIDTWWMAHWAPLWAPAAKPAWQAFRAPLDIAPDRRSGTSPAHFGPAQLDALETVSRWQFKERLAMHFALTAPRIWQGLSPTRRGQWLDDRLADAVAWGATTERQAAIWVELSLYWGADFMTRADGPYAQWYSRYPEADKLSHQQCLYALDIWRASPEAARFENPVLMHEAGHV</sequence>
<dbReference type="RefSeq" id="WP_386776571.1">
    <property type="nucleotide sequence ID" value="NZ_JBHRUG010000044.1"/>
</dbReference>
<dbReference type="Pfam" id="PF13503">
    <property type="entry name" value="DUF4123"/>
    <property type="match status" value="1"/>
</dbReference>
<feature type="domain" description="DUF4123" evidence="1">
    <location>
        <begin position="10"/>
        <end position="125"/>
    </location>
</feature>
<comment type="caution">
    <text evidence="2">The sequence shown here is derived from an EMBL/GenBank/DDBJ whole genome shotgun (WGS) entry which is preliminary data.</text>
</comment>
<evidence type="ECO:0000313" key="2">
    <source>
        <dbReference type="EMBL" id="MFC3285796.1"/>
    </source>
</evidence>
<name>A0ABV7LUI8_9GAMM</name>
<protein>
    <submittedName>
        <fullName evidence="2">DUF4123 domain-containing protein</fullName>
    </submittedName>
</protein>
<dbReference type="Proteomes" id="UP001595579">
    <property type="component" value="Unassembled WGS sequence"/>
</dbReference>
<organism evidence="2 3">
    <name type="scientific">Litchfieldella rifensis</name>
    <dbReference type="NCBI Taxonomy" id="762643"/>
    <lineage>
        <taxon>Bacteria</taxon>
        <taxon>Pseudomonadati</taxon>
        <taxon>Pseudomonadota</taxon>
        <taxon>Gammaproteobacteria</taxon>
        <taxon>Oceanospirillales</taxon>
        <taxon>Halomonadaceae</taxon>
        <taxon>Litchfieldella</taxon>
    </lineage>
</organism>
<keyword evidence="3" id="KW-1185">Reference proteome</keyword>
<gene>
    <name evidence="2" type="ORF">ACFOEV_19540</name>
</gene>
<evidence type="ECO:0000313" key="3">
    <source>
        <dbReference type="Proteomes" id="UP001595579"/>
    </source>
</evidence>
<dbReference type="InterPro" id="IPR025391">
    <property type="entry name" value="DUF4123"/>
</dbReference>
<proteinExistence type="predicted"/>
<evidence type="ECO:0000259" key="1">
    <source>
        <dbReference type="Pfam" id="PF13503"/>
    </source>
</evidence>
<accession>A0ABV7LUI8</accession>
<reference evidence="3" key="1">
    <citation type="journal article" date="2019" name="Int. J. Syst. Evol. Microbiol.">
        <title>The Global Catalogue of Microorganisms (GCM) 10K type strain sequencing project: providing services to taxonomists for standard genome sequencing and annotation.</title>
        <authorList>
            <consortium name="The Broad Institute Genomics Platform"/>
            <consortium name="The Broad Institute Genome Sequencing Center for Infectious Disease"/>
            <person name="Wu L."/>
            <person name="Ma J."/>
        </authorList>
    </citation>
    <scope>NUCLEOTIDE SEQUENCE [LARGE SCALE GENOMIC DNA]</scope>
    <source>
        <strain evidence="3">CECT 7698</strain>
    </source>
</reference>
<dbReference type="EMBL" id="JBHRUG010000044">
    <property type="protein sequence ID" value="MFC3285796.1"/>
    <property type="molecule type" value="Genomic_DNA"/>
</dbReference>